<organism evidence="1 2">
    <name type="scientific">Melastoma candidum</name>
    <dbReference type="NCBI Taxonomy" id="119954"/>
    <lineage>
        <taxon>Eukaryota</taxon>
        <taxon>Viridiplantae</taxon>
        <taxon>Streptophyta</taxon>
        <taxon>Embryophyta</taxon>
        <taxon>Tracheophyta</taxon>
        <taxon>Spermatophyta</taxon>
        <taxon>Magnoliopsida</taxon>
        <taxon>eudicotyledons</taxon>
        <taxon>Gunneridae</taxon>
        <taxon>Pentapetalae</taxon>
        <taxon>rosids</taxon>
        <taxon>malvids</taxon>
        <taxon>Myrtales</taxon>
        <taxon>Melastomataceae</taxon>
        <taxon>Melastomatoideae</taxon>
        <taxon>Melastomateae</taxon>
        <taxon>Melastoma</taxon>
    </lineage>
</organism>
<sequence length="154" mass="17045">MMSNFVAALAMKWIITILVAAASVVMTIYMKRRIKGNQGASASHTSTGTPTSITSEYDVFLSFHGPDARHGIVDHLYLRMTEAGLRVFKDDEEIRSGEVIGGELERAIRCSRVYAIVFSRNYASSAWCLRCWDSTGRSGSSFRKVLSETHPGSM</sequence>
<keyword evidence="2" id="KW-1185">Reference proteome</keyword>
<name>A0ACB9LKK6_9MYRT</name>
<dbReference type="Proteomes" id="UP001057402">
    <property type="component" value="Chromosome 11"/>
</dbReference>
<comment type="caution">
    <text evidence="1">The sequence shown here is derived from an EMBL/GenBank/DDBJ whole genome shotgun (WGS) entry which is preliminary data.</text>
</comment>
<gene>
    <name evidence="1" type="ORF">MLD38_036775</name>
</gene>
<evidence type="ECO:0000313" key="2">
    <source>
        <dbReference type="Proteomes" id="UP001057402"/>
    </source>
</evidence>
<reference evidence="2" key="1">
    <citation type="journal article" date="2023" name="Front. Plant Sci.">
        <title>Chromosomal-level genome assembly of Melastoma candidum provides insights into trichome evolution.</title>
        <authorList>
            <person name="Zhong Y."/>
            <person name="Wu W."/>
            <person name="Sun C."/>
            <person name="Zou P."/>
            <person name="Liu Y."/>
            <person name="Dai S."/>
            <person name="Zhou R."/>
        </authorList>
    </citation>
    <scope>NUCLEOTIDE SEQUENCE [LARGE SCALE GENOMIC DNA]</scope>
</reference>
<protein>
    <submittedName>
        <fullName evidence="1">Uncharacterized protein</fullName>
    </submittedName>
</protein>
<accession>A0ACB9LKK6</accession>
<evidence type="ECO:0000313" key="1">
    <source>
        <dbReference type="EMBL" id="KAI4311911.1"/>
    </source>
</evidence>
<dbReference type="EMBL" id="CM042890">
    <property type="protein sequence ID" value="KAI4311911.1"/>
    <property type="molecule type" value="Genomic_DNA"/>
</dbReference>
<proteinExistence type="predicted"/>